<dbReference type="OrthoDB" id="8219866at2"/>
<name>C1AD76_GEMAT</name>
<dbReference type="KEGG" id="gau:GAU_3411"/>
<reference evidence="3" key="1">
    <citation type="submission" date="2006-03" db="EMBL/GenBank/DDBJ databases">
        <title>Complete genome sequence of Gemmatimonas aurantiaca T-27 that represents a novel phylum Gemmatimonadetes.</title>
        <authorList>
            <person name="Takasaki K."/>
            <person name="Ichikawa N."/>
            <person name="Miura H."/>
            <person name="Matsushita S."/>
            <person name="Watanabe Y."/>
            <person name="Oguchi A."/>
            <person name="Ankai A."/>
            <person name="Yashiro I."/>
            <person name="Takahashi M."/>
            <person name="Terui Y."/>
            <person name="Fukui S."/>
            <person name="Yokoyama H."/>
            <person name="Tanikawa S."/>
            <person name="Hanada S."/>
            <person name="Kamagata Y."/>
            <person name="Fujita N."/>
        </authorList>
    </citation>
    <scope>NUCLEOTIDE SEQUENCE [LARGE SCALE GENOMIC DNA]</scope>
    <source>
        <strain evidence="3">T-27 / DSM 14586 / JCM 11422 / NBRC 100505</strain>
    </source>
</reference>
<proteinExistence type="predicted"/>
<dbReference type="Proteomes" id="UP000002209">
    <property type="component" value="Chromosome"/>
</dbReference>
<dbReference type="EMBL" id="AP009153">
    <property type="protein sequence ID" value="BAH40453.1"/>
    <property type="molecule type" value="Genomic_DNA"/>
</dbReference>
<dbReference type="RefSeq" id="WP_015895222.1">
    <property type="nucleotide sequence ID" value="NC_012489.1"/>
</dbReference>
<evidence type="ECO:0008006" key="4">
    <source>
        <dbReference type="Google" id="ProtNLM"/>
    </source>
</evidence>
<gene>
    <name evidence="2" type="ordered locus">GAU_3411</name>
</gene>
<sequence>MRCPTMRLTQTAFVALFVALAACGKHKKHARLGAPSAPVTSGVVSERDRETLYVLRSIREPRAFTPGGCTAQRAGFEPSATDGERHFSFWSVETNTTDGQVRNARASRVATLHGCFGATPDRVRQHFYAEIALGSLAFKGRGECVALAIDVPERGLIPVRCHLILSDLPAPYVGGLLTTNTLTSNAPFGGDTDPVGYAQASVATLRLWKTR</sequence>
<accession>C1AD76</accession>
<keyword evidence="3" id="KW-1185">Reference proteome</keyword>
<dbReference type="HOGENOM" id="CLU_113250_0_0_0"/>
<feature type="chain" id="PRO_5002904687" description="Lipoprotein" evidence="1">
    <location>
        <begin position="22"/>
        <end position="211"/>
    </location>
</feature>
<dbReference type="PROSITE" id="PS51257">
    <property type="entry name" value="PROKAR_LIPOPROTEIN"/>
    <property type="match status" value="1"/>
</dbReference>
<evidence type="ECO:0000256" key="1">
    <source>
        <dbReference type="SAM" id="SignalP"/>
    </source>
</evidence>
<organism evidence="2 3">
    <name type="scientific">Gemmatimonas aurantiaca (strain DSM 14586 / JCM 11422 / NBRC 100505 / T-27)</name>
    <dbReference type="NCBI Taxonomy" id="379066"/>
    <lineage>
        <taxon>Bacteria</taxon>
        <taxon>Pseudomonadati</taxon>
        <taxon>Gemmatimonadota</taxon>
        <taxon>Gemmatimonadia</taxon>
        <taxon>Gemmatimonadales</taxon>
        <taxon>Gemmatimonadaceae</taxon>
        <taxon>Gemmatimonas</taxon>
    </lineage>
</organism>
<feature type="signal peptide" evidence="1">
    <location>
        <begin position="1"/>
        <end position="21"/>
    </location>
</feature>
<dbReference type="STRING" id="379066.GAU_3411"/>
<evidence type="ECO:0000313" key="3">
    <source>
        <dbReference type="Proteomes" id="UP000002209"/>
    </source>
</evidence>
<protein>
    <recommendedName>
        <fullName evidence="4">Lipoprotein</fullName>
    </recommendedName>
</protein>
<keyword evidence="1" id="KW-0732">Signal</keyword>
<evidence type="ECO:0000313" key="2">
    <source>
        <dbReference type="EMBL" id="BAH40453.1"/>
    </source>
</evidence>
<dbReference type="AlphaFoldDB" id="C1AD76"/>